<evidence type="ECO:0000313" key="1">
    <source>
        <dbReference type="EMBL" id="GMF57501.1"/>
    </source>
</evidence>
<accession>A0A9W6Y9R1</accession>
<keyword evidence="2" id="KW-1185">Reference proteome</keyword>
<dbReference type="Proteomes" id="UP001165121">
    <property type="component" value="Unassembled WGS sequence"/>
</dbReference>
<organism evidence="1 2">
    <name type="scientific">Phytophthora fragariaefolia</name>
    <dbReference type="NCBI Taxonomy" id="1490495"/>
    <lineage>
        <taxon>Eukaryota</taxon>
        <taxon>Sar</taxon>
        <taxon>Stramenopiles</taxon>
        <taxon>Oomycota</taxon>
        <taxon>Peronosporomycetes</taxon>
        <taxon>Peronosporales</taxon>
        <taxon>Peronosporaceae</taxon>
        <taxon>Phytophthora</taxon>
    </lineage>
</organism>
<proteinExistence type="predicted"/>
<evidence type="ECO:0000313" key="2">
    <source>
        <dbReference type="Proteomes" id="UP001165121"/>
    </source>
</evidence>
<protein>
    <submittedName>
        <fullName evidence="1">Unnamed protein product</fullName>
    </submittedName>
</protein>
<sequence>MLSKDFLQTGGHQDRNLYPDVFFPAKTPGKAVMANNVKIVVYIVSQLSESLLSLQDSSPSHSSEKSWLPVFSRKFCAKFLAVSTLPDVSTSLISSMLLLSLDSASIDESKTTSSPS</sequence>
<comment type="caution">
    <text evidence="1">The sequence shown here is derived from an EMBL/GenBank/DDBJ whole genome shotgun (WGS) entry which is preliminary data.</text>
</comment>
<reference evidence="1" key="1">
    <citation type="submission" date="2023-04" db="EMBL/GenBank/DDBJ databases">
        <title>Phytophthora fragariaefolia NBRC 109709.</title>
        <authorList>
            <person name="Ichikawa N."/>
            <person name="Sato H."/>
            <person name="Tonouchi N."/>
        </authorList>
    </citation>
    <scope>NUCLEOTIDE SEQUENCE</scope>
    <source>
        <strain evidence="1">NBRC 109709</strain>
    </source>
</reference>
<dbReference type="AlphaFoldDB" id="A0A9W6Y9R1"/>
<dbReference type="EMBL" id="BSXT01004363">
    <property type="protein sequence ID" value="GMF57501.1"/>
    <property type="molecule type" value="Genomic_DNA"/>
</dbReference>
<gene>
    <name evidence="1" type="ORF">Pfra01_002454000</name>
</gene>
<name>A0A9W6Y9R1_9STRA</name>